<evidence type="ECO:0000256" key="5">
    <source>
        <dbReference type="ARBA" id="ARBA00023014"/>
    </source>
</evidence>
<name>X0V9A7_9ZZZZ</name>
<dbReference type="PANTHER" id="PTHR43409:SF7">
    <property type="entry name" value="BLL1977 PROTEIN"/>
    <property type="match status" value="1"/>
</dbReference>
<dbReference type="InterPro" id="IPR007197">
    <property type="entry name" value="rSAM"/>
</dbReference>
<reference evidence="7" key="1">
    <citation type="journal article" date="2014" name="Front. Microbiol.">
        <title>High frequency of phylogenetically diverse reductive dehalogenase-homologous genes in deep subseafloor sedimentary metagenomes.</title>
        <authorList>
            <person name="Kawai M."/>
            <person name="Futagami T."/>
            <person name="Toyoda A."/>
            <person name="Takaki Y."/>
            <person name="Nishi S."/>
            <person name="Hori S."/>
            <person name="Arai W."/>
            <person name="Tsubouchi T."/>
            <person name="Morono Y."/>
            <person name="Uchiyama I."/>
            <person name="Ito T."/>
            <person name="Fujiyama A."/>
            <person name="Inagaki F."/>
            <person name="Takami H."/>
        </authorList>
    </citation>
    <scope>NUCLEOTIDE SEQUENCE</scope>
    <source>
        <strain evidence="7">Expedition CK06-06</strain>
    </source>
</reference>
<dbReference type="SFLD" id="SFLDS00029">
    <property type="entry name" value="Radical_SAM"/>
    <property type="match status" value="1"/>
</dbReference>
<dbReference type="PROSITE" id="PS51332">
    <property type="entry name" value="B12_BINDING"/>
    <property type="match status" value="1"/>
</dbReference>
<feature type="domain" description="B12-binding" evidence="6">
    <location>
        <begin position="14"/>
        <end position="157"/>
    </location>
</feature>
<evidence type="ECO:0000256" key="4">
    <source>
        <dbReference type="ARBA" id="ARBA00023004"/>
    </source>
</evidence>
<dbReference type="InterPro" id="IPR006158">
    <property type="entry name" value="Cobalamin-bd"/>
</dbReference>
<dbReference type="InterPro" id="IPR051198">
    <property type="entry name" value="BchE-like"/>
</dbReference>
<comment type="cofactor">
    <cofactor evidence="1">
        <name>[4Fe-4S] cluster</name>
        <dbReference type="ChEBI" id="CHEBI:49883"/>
    </cofactor>
</comment>
<dbReference type="CDD" id="cd02068">
    <property type="entry name" value="radical_SAM_B12_BD"/>
    <property type="match status" value="1"/>
</dbReference>
<dbReference type="GO" id="GO:0051536">
    <property type="term" value="F:iron-sulfur cluster binding"/>
    <property type="evidence" value="ECO:0007669"/>
    <property type="project" value="UniProtKB-KW"/>
</dbReference>
<dbReference type="Pfam" id="PF02310">
    <property type="entry name" value="B12-binding"/>
    <property type="match status" value="1"/>
</dbReference>
<dbReference type="GO" id="GO:0046872">
    <property type="term" value="F:metal ion binding"/>
    <property type="evidence" value="ECO:0007669"/>
    <property type="project" value="UniProtKB-KW"/>
</dbReference>
<evidence type="ECO:0000259" key="6">
    <source>
        <dbReference type="PROSITE" id="PS51332"/>
    </source>
</evidence>
<sequence length="231" mass="25669">MPEVDVLLIKPGSQKQLYGELSAFELTAIEPPLWAALLAGYLRHSGYSVEVRDAEVEGWSHEETAEKIREIDPVLAAISVSGTNPSASTMNMTGAGEIVRHLKRISPDTKSLLHGLHPSALPGRTMREESADFVCQGEGFFTLPKLIDALKSGSSHFGIEGLWYRKGDGVESNPRPSVFQNLDELPMPAWDLLPMERYRAHNWHCFENIDDRDPYGVLYTSMGCPFSCTFC</sequence>
<organism evidence="7">
    <name type="scientific">marine sediment metagenome</name>
    <dbReference type="NCBI Taxonomy" id="412755"/>
    <lineage>
        <taxon>unclassified sequences</taxon>
        <taxon>metagenomes</taxon>
        <taxon>ecological metagenomes</taxon>
    </lineage>
</organism>
<dbReference type="PANTHER" id="PTHR43409">
    <property type="entry name" value="ANAEROBIC MAGNESIUM-PROTOPORPHYRIN IX MONOMETHYL ESTER CYCLASE-RELATED"/>
    <property type="match status" value="1"/>
</dbReference>
<keyword evidence="5" id="KW-0411">Iron-sulfur</keyword>
<dbReference type="GO" id="GO:0031419">
    <property type="term" value="F:cobalamin binding"/>
    <property type="evidence" value="ECO:0007669"/>
    <property type="project" value="InterPro"/>
</dbReference>
<dbReference type="Gene3D" id="3.40.50.280">
    <property type="entry name" value="Cobalamin-binding domain"/>
    <property type="match status" value="1"/>
</dbReference>
<comment type="caution">
    <text evidence="7">The sequence shown here is derived from an EMBL/GenBank/DDBJ whole genome shotgun (WGS) entry which is preliminary data.</text>
</comment>
<gene>
    <name evidence="7" type="ORF">S01H1_54030</name>
</gene>
<evidence type="ECO:0000313" key="7">
    <source>
        <dbReference type="EMBL" id="GAG14775.1"/>
    </source>
</evidence>
<evidence type="ECO:0000256" key="1">
    <source>
        <dbReference type="ARBA" id="ARBA00001966"/>
    </source>
</evidence>
<feature type="non-terminal residue" evidence="7">
    <location>
        <position position="231"/>
    </location>
</feature>
<dbReference type="AlphaFoldDB" id="X0V9A7"/>
<dbReference type="GO" id="GO:0003824">
    <property type="term" value="F:catalytic activity"/>
    <property type="evidence" value="ECO:0007669"/>
    <property type="project" value="InterPro"/>
</dbReference>
<dbReference type="SFLD" id="SFLDG01082">
    <property type="entry name" value="B12-binding_domain_containing"/>
    <property type="match status" value="1"/>
</dbReference>
<keyword evidence="4" id="KW-0408">Iron</keyword>
<keyword evidence="2" id="KW-0949">S-adenosyl-L-methionine</keyword>
<accession>X0V9A7</accession>
<evidence type="ECO:0000256" key="3">
    <source>
        <dbReference type="ARBA" id="ARBA00022723"/>
    </source>
</evidence>
<dbReference type="EMBL" id="BARS01035024">
    <property type="protein sequence ID" value="GAG14775.1"/>
    <property type="molecule type" value="Genomic_DNA"/>
</dbReference>
<keyword evidence="3" id="KW-0479">Metal-binding</keyword>
<evidence type="ECO:0000256" key="2">
    <source>
        <dbReference type="ARBA" id="ARBA00022691"/>
    </source>
</evidence>
<proteinExistence type="predicted"/>
<protein>
    <recommendedName>
        <fullName evidence="6">B12-binding domain-containing protein</fullName>
    </recommendedName>
</protein>